<sequence>MSHIETANTKTSLSSLLKIANALHTSLDDLVYENMVHNKHISVKELNLLISDCDDREIAAIVEMARTTIHILRNKNK</sequence>
<dbReference type="EMBL" id="VSSQ01117261">
    <property type="protein sequence ID" value="MPN51786.1"/>
    <property type="molecule type" value="Genomic_DNA"/>
</dbReference>
<dbReference type="PROSITE" id="PS50943">
    <property type="entry name" value="HTH_CROC1"/>
    <property type="match status" value="1"/>
</dbReference>
<accession>A0A645IL88</accession>
<reference evidence="2" key="1">
    <citation type="submission" date="2019-08" db="EMBL/GenBank/DDBJ databases">
        <authorList>
            <person name="Kucharzyk K."/>
            <person name="Murdoch R.W."/>
            <person name="Higgins S."/>
            <person name="Loffler F."/>
        </authorList>
    </citation>
    <scope>NUCLEOTIDE SEQUENCE</scope>
</reference>
<protein>
    <recommendedName>
        <fullName evidence="1">HTH cro/C1-type domain-containing protein</fullName>
    </recommendedName>
</protein>
<dbReference type="Gene3D" id="1.10.260.40">
    <property type="entry name" value="lambda repressor-like DNA-binding domains"/>
    <property type="match status" value="1"/>
</dbReference>
<comment type="caution">
    <text evidence="2">The sequence shown here is derived from an EMBL/GenBank/DDBJ whole genome shotgun (WGS) entry which is preliminary data.</text>
</comment>
<gene>
    <name evidence="2" type="ORF">SDC9_199435</name>
</gene>
<evidence type="ECO:0000313" key="2">
    <source>
        <dbReference type="EMBL" id="MPN51786.1"/>
    </source>
</evidence>
<evidence type="ECO:0000259" key="1">
    <source>
        <dbReference type="PROSITE" id="PS50943"/>
    </source>
</evidence>
<dbReference type="InterPro" id="IPR001387">
    <property type="entry name" value="Cro/C1-type_HTH"/>
</dbReference>
<dbReference type="AlphaFoldDB" id="A0A645IL88"/>
<organism evidence="2">
    <name type="scientific">bioreactor metagenome</name>
    <dbReference type="NCBI Taxonomy" id="1076179"/>
    <lineage>
        <taxon>unclassified sequences</taxon>
        <taxon>metagenomes</taxon>
        <taxon>ecological metagenomes</taxon>
    </lineage>
</organism>
<dbReference type="GO" id="GO:0003677">
    <property type="term" value="F:DNA binding"/>
    <property type="evidence" value="ECO:0007669"/>
    <property type="project" value="InterPro"/>
</dbReference>
<name>A0A645IL88_9ZZZZ</name>
<dbReference type="InterPro" id="IPR010982">
    <property type="entry name" value="Lambda_DNA-bd_dom_sf"/>
</dbReference>
<proteinExistence type="predicted"/>
<feature type="domain" description="HTH cro/C1-type" evidence="1">
    <location>
        <begin position="2"/>
        <end position="30"/>
    </location>
</feature>